<evidence type="ECO:0000313" key="1">
    <source>
        <dbReference type="EMBL" id="KAJ8345445.1"/>
    </source>
</evidence>
<reference evidence="1" key="1">
    <citation type="journal article" date="2023" name="Science">
        <title>Genome structures resolve the early diversification of teleost fishes.</title>
        <authorList>
            <person name="Parey E."/>
            <person name="Louis A."/>
            <person name="Montfort J."/>
            <person name="Bouchez O."/>
            <person name="Roques C."/>
            <person name="Iampietro C."/>
            <person name="Lluch J."/>
            <person name="Castinel A."/>
            <person name="Donnadieu C."/>
            <person name="Desvignes T."/>
            <person name="Floi Bucao C."/>
            <person name="Jouanno E."/>
            <person name="Wen M."/>
            <person name="Mejri S."/>
            <person name="Dirks R."/>
            <person name="Jansen H."/>
            <person name="Henkel C."/>
            <person name="Chen W.J."/>
            <person name="Zahm M."/>
            <person name="Cabau C."/>
            <person name="Klopp C."/>
            <person name="Thompson A.W."/>
            <person name="Robinson-Rechavi M."/>
            <person name="Braasch I."/>
            <person name="Lecointre G."/>
            <person name="Bobe J."/>
            <person name="Postlethwait J.H."/>
            <person name="Berthelot C."/>
            <person name="Roest Crollius H."/>
            <person name="Guiguen Y."/>
        </authorList>
    </citation>
    <scope>NUCLEOTIDE SEQUENCE</scope>
    <source>
        <strain evidence="1">WJC10195</strain>
    </source>
</reference>
<keyword evidence="2" id="KW-1185">Reference proteome</keyword>
<proteinExistence type="predicted"/>
<dbReference type="Proteomes" id="UP001152622">
    <property type="component" value="Chromosome 12"/>
</dbReference>
<protein>
    <submittedName>
        <fullName evidence="1">Uncharacterized protein</fullName>
    </submittedName>
</protein>
<sequence>MKWLGANVRASPWRPGRGLPEGGARRTSRLTFTCHGSRGDDIVLSSISVLISDSCWILLTLLPPPRCCDSAPPDDTYKCLCVSSGGACGKLKKGLTGRFH</sequence>
<evidence type="ECO:0000313" key="2">
    <source>
        <dbReference type="Proteomes" id="UP001152622"/>
    </source>
</evidence>
<dbReference type="EMBL" id="JAINUF010000012">
    <property type="protein sequence ID" value="KAJ8345445.1"/>
    <property type="molecule type" value="Genomic_DNA"/>
</dbReference>
<dbReference type="AlphaFoldDB" id="A0A9Q1IKP0"/>
<organism evidence="1 2">
    <name type="scientific">Synaphobranchus kaupii</name>
    <name type="common">Kaup's arrowtooth eel</name>
    <dbReference type="NCBI Taxonomy" id="118154"/>
    <lineage>
        <taxon>Eukaryota</taxon>
        <taxon>Metazoa</taxon>
        <taxon>Chordata</taxon>
        <taxon>Craniata</taxon>
        <taxon>Vertebrata</taxon>
        <taxon>Euteleostomi</taxon>
        <taxon>Actinopterygii</taxon>
        <taxon>Neopterygii</taxon>
        <taxon>Teleostei</taxon>
        <taxon>Anguilliformes</taxon>
        <taxon>Synaphobranchidae</taxon>
        <taxon>Synaphobranchus</taxon>
    </lineage>
</organism>
<accession>A0A9Q1IKP0</accession>
<comment type="caution">
    <text evidence="1">The sequence shown here is derived from an EMBL/GenBank/DDBJ whole genome shotgun (WGS) entry which is preliminary data.</text>
</comment>
<name>A0A9Q1IKP0_SYNKA</name>
<gene>
    <name evidence="1" type="ORF">SKAU_G00296380</name>
</gene>